<dbReference type="Gene3D" id="4.10.1060.10">
    <property type="entry name" value="Zinc finger, RanBP2-type"/>
    <property type="match status" value="1"/>
</dbReference>
<dbReference type="GO" id="GO:0008270">
    <property type="term" value="F:zinc ion binding"/>
    <property type="evidence" value="ECO:0007669"/>
    <property type="project" value="UniProtKB-KW"/>
</dbReference>
<feature type="domain" description="RanBP2-type" evidence="6">
    <location>
        <begin position="281"/>
        <end position="305"/>
    </location>
</feature>
<comment type="caution">
    <text evidence="7">The sequence shown here is derived from an EMBL/GenBank/DDBJ whole genome shotgun (WGS) entry which is preliminary data.</text>
</comment>
<feature type="compositionally biased region" description="Polar residues" evidence="5">
    <location>
        <begin position="259"/>
        <end position="271"/>
    </location>
</feature>
<feature type="region of interest" description="Disordered" evidence="5">
    <location>
        <begin position="217"/>
        <end position="278"/>
    </location>
</feature>
<dbReference type="AlphaFoldDB" id="A0AAN8IQD6"/>
<accession>A0AAN8IQD6</accession>
<feature type="compositionally biased region" description="Polar residues" evidence="5">
    <location>
        <begin position="591"/>
        <end position="600"/>
    </location>
</feature>
<organism evidence="7 8">
    <name type="scientific">Trichostrongylus colubriformis</name>
    <name type="common">Black scour worm</name>
    <dbReference type="NCBI Taxonomy" id="6319"/>
    <lineage>
        <taxon>Eukaryota</taxon>
        <taxon>Metazoa</taxon>
        <taxon>Ecdysozoa</taxon>
        <taxon>Nematoda</taxon>
        <taxon>Chromadorea</taxon>
        <taxon>Rhabditida</taxon>
        <taxon>Rhabditina</taxon>
        <taxon>Rhabditomorpha</taxon>
        <taxon>Strongyloidea</taxon>
        <taxon>Trichostrongylidae</taxon>
        <taxon>Trichostrongylus</taxon>
    </lineage>
</organism>
<evidence type="ECO:0000256" key="1">
    <source>
        <dbReference type="ARBA" id="ARBA00022723"/>
    </source>
</evidence>
<feature type="non-terminal residue" evidence="7">
    <location>
        <position position="1"/>
    </location>
</feature>
<evidence type="ECO:0000313" key="8">
    <source>
        <dbReference type="Proteomes" id="UP001331761"/>
    </source>
</evidence>
<feature type="region of interest" description="Disordered" evidence="5">
    <location>
        <begin position="591"/>
        <end position="615"/>
    </location>
</feature>
<feature type="region of interest" description="Disordered" evidence="5">
    <location>
        <begin position="523"/>
        <end position="547"/>
    </location>
</feature>
<sequence>SDGKSVSSNVFNAAQLIDDGISEDKTARPLPHNFILKFSANDLPLFAPPIKAAPAAGFLDDMVFCFDAPVERLPGQNVVEQTVAECDRSGSEGSESSGDDSDNEQSSSTSDAEEANEVDKEPKSSRPPTAADSETSGVNSSNATPASSKDVSPQTKEASWSCPDCFITNKNVSICAACGHNKDAATTASKTLISNISTFGKPATGGFQFGFGAQGVKDSKAPTSTVPASPKESVCGSSGSALSKPLAPSELSDHKQDSSKPPSANDASTVATAHKTSDPDKRVAWECPDCMVQNKESDDKCVCCGHVMYKSDGDSAKANASVFGDRAFKAAPLPSAAVSFGFGASNNATGSSGGIKFGFGTNGEKQAVAQQEPATITNISKADALPTATVTVISSAPPKEVPITKTSSTPTLENSTAKDDQTKPQLPTFSLGAGAAIFGAGAKPPLFGSSSSSMFNTSHSTGSLLTTSSSTTPAPVTIAINESHAASTAAPAPFATGAPSSGTKPFGLFDNKKVESSTKPPLFGSGLTFGNGPSTSEQVSSSTGNVVAGSNTETASNSLIGSSTGSSLFGSSAATKPMFSTFGNSADSKTFMGPSNSSAESFKPSPFGGAQSVSGDAQKPPLFGASATNPVNKPLFGANAATTAPTANGGLTFNFGSSNSNTFGTFNAANSSAPSLPSTSSTPSLFGSASSTADTSKPFQFGATIPAPTFQFGQSTALSGPTPFQFGSSQTTAPAAPTFQLPGITAPAAPSSNFSFTSSGARKLVAARRRLPQRK</sequence>
<feature type="compositionally biased region" description="Polar residues" evidence="5">
    <location>
        <begin position="531"/>
        <end position="547"/>
    </location>
</feature>
<gene>
    <name evidence="7" type="ORF">GCK32_011961</name>
</gene>
<evidence type="ECO:0000256" key="3">
    <source>
        <dbReference type="ARBA" id="ARBA00022833"/>
    </source>
</evidence>
<feature type="compositionally biased region" description="Polar residues" evidence="5">
    <location>
        <begin position="132"/>
        <end position="155"/>
    </location>
</feature>
<evidence type="ECO:0000256" key="2">
    <source>
        <dbReference type="ARBA" id="ARBA00022771"/>
    </source>
</evidence>
<name>A0AAN8IQD6_TRICO</name>
<dbReference type="InterPro" id="IPR001876">
    <property type="entry name" value="Znf_RanBP2"/>
</dbReference>
<feature type="region of interest" description="Disordered" evidence="5">
    <location>
        <begin position="670"/>
        <end position="691"/>
    </location>
</feature>
<feature type="compositionally biased region" description="Polar residues" evidence="5">
    <location>
        <begin position="404"/>
        <end position="415"/>
    </location>
</feature>
<dbReference type="SMART" id="SM00547">
    <property type="entry name" value="ZnF_RBZ"/>
    <property type="match status" value="2"/>
</dbReference>
<dbReference type="PROSITE" id="PS01358">
    <property type="entry name" value="ZF_RANBP2_1"/>
    <property type="match status" value="1"/>
</dbReference>
<feature type="region of interest" description="Disordered" evidence="5">
    <location>
        <begin position="399"/>
        <end position="425"/>
    </location>
</feature>
<keyword evidence="1" id="KW-0479">Metal-binding</keyword>
<evidence type="ECO:0000313" key="7">
    <source>
        <dbReference type="EMBL" id="KAK5977837.1"/>
    </source>
</evidence>
<dbReference type="SUPFAM" id="SSF90209">
    <property type="entry name" value="Ran binding protein zinc finger-like"/>
    <property type="match status" value="1"/>
</dbReference>
<dbReference type="InterPro" id="IPR036443">
    <property type="entry name" value="Znf_RanBP2_sf"/>
</dbReference>
<reference evidence="7 8" key="1">
    <citation type="submission" date="2019-10" db="EMBL/GenBank/DDBJ databases">
        <title>Assembly and Annotation for the nematode Trichostrongylus colubriformis.</title>
        <authorList>
            <person name="Martin J."/>
        </authorList>
    </citation>
    <scope>NUCLEOTIDE SEQUENCE [LARGE SCALE GENOMIC DNA]</scope>
    <source>
        <strain evidence="7">G859</strain>
        <tissue evidence="7">Whole worm</tissue>
    </source>
</reference>
<evidence type="ECO:0000256" key="5">
    <source>
        <dbReference type="SAM" id="MobiDB-lite"/>
    </source>
</evidence>
<keyword evidence="2 4" id="KW-0863">Zinc-finger</keyword>
<evidence type="ECO:0000256" key="4">
    <source>
        <dbReference type="PROSITE-ProRule" id="PRU00322"/>
    </source>
</evidence>
<keyword evidence="3" id="KW-0862">Zinc</keyword>
<dbReference type="EMBL" id="WIXE01010135">
    <property type="protein sequence ID" value="KAK5977837.1"/>
    <property type="molecule type" value="Genomic_DNA"/>
</dbReference>
<keyword evidence="8" id="KW-1185">Reference proteome</keyword>
<protein>
    <recommendedName>
        <fullName evidence="6">RanBP2-type domain-containing protein</fullName>
    </recommendedName>
</protein>
<dbReference type="PROSITE" id="PS50199">
    <property type="entry name" value="ZF_RANBP2_2"/>
    <property type="match status" value="1"/>
</dbReference>
<proteinExistence type="predicted"/>
<evidence type="ECO:0000259" key="6">
    <source>
        <dbReference type="PROSITE" id="PS50199"/>
    </source>
</evidence>
<feature type="region of interest" description="Disordered" evidence="5">
    <location>
        <begin position="725"/>
        <end position="744"/>
    </location>
</feature>
<feature type="region of interest" description="Disordered" evidence="5">
    <location>
        <begin position="84"/>
        <end position="155"/>
    </location>
</feature>
<dbReference type="Proteomes" id="UP001331761">
    <property type="component" value="Unassembled WGS sequence"/>
</dbReference>